<dbReference type="Pfam" id="PF02321">
    <property type="entry name" value="OEP"/>
    <property type="match status" value="2"/>
</dbReference>
<keyword evidence="7" id="KW-0998">Cell outer membrane</keyword>
<feature type="compositionally biased region" description="Polar residues" evidence="9">
    <location>
        <begin position="71"/>
        <end position="82"/>
    </location>
</feature>
<evidence type="ECO:0000256" key="1">
    <source>
        <dbReference type="ARBA" id="ARBA00004442"/>
    </source>
</evidence>
<name>A0A6J4LYR6_9CYAN</name>
<dbReference type="GO" id="GO:0015562">
    <property type="term" value="F:efflux transmembrane transporter activity"/>
    <property type="evidence" value="ECO:0007669"/>
    <property type="project" value="InterPro"/>
</dbReference>
<keyword evidence="4" id="KW-1134">Transmembrane beta strand</keyword>
<dbReference type="GO" id="GO:1990281">
    <property type="term" value="C:efflux pump complex"/>
    <property type="evidence" value="ECO:0007669"/>
    <property type="project" value="TreeGrafter"/>
</dbReference>
<feature type="compositionally biased region" description="Low complexity" evidence="9">
    <location>
        <begin position="492"/>
        <end position="507"/>
    </location>
</feature>
<evidence type="ECO:0000256" key="7">
    <source>
        <dbReference type="ARBA" id="ARBA00023237"/>
    </source>
</evidence>
<evidence type="ECO:0000256" key="6">
    <source>
        <dbReference type="ARBA" id="ARBA00023136"/>
    </source>
</evidence>
<evidence type="ECO:0000256" key="8">
    <source>
        <dbReference type="SAM" id="Coils"/>
    </source>
</evidence>
<evidence type="ECO:0000256" key="4">
    <source>
        <dbReference type="ARBA" id="ARBA00022452"/>
    </source>
</evidence>
<comment type="similarity">
    <text evidence="2">Belongs to the outer membrane factor (OMF) (TC 1.B.17) family.</text>
</comment>
<feature type="region of interest" description="Disordered" evidence="9">
    <location>
        <begin position="71"/>
        <end position="115"/>
    </location>
</feature>
<keyword evidence="6" id="KW-0472">Membrane</keyword>
<comment type="subcellular location">
    <subcellularLocation>
        <location evidence="1">Cell outer membrane</location>
    </subcellularLocation>
</comment>
<keyword evidence="8" id="KW-0175">Coiled coil</keyword>
<proteinExistence type="inferred from homology"/>
<dbReference type="SUPFAM" id="SSF56954">
    <property type="entry name" value="Outer membrane efflux proteins (OEP)"/>
    <property type="match status" value="1"/>
</dbReference>
<dbReference type="PANTHER" id="PTHR30026:SF21">
    <property type="entry name" value="SLR1270 PROTEIN"/>
    <property type="match status" value="1"/>
</dbReference>
<dbReference type="InterPro" id="IPR051906">
    <property type="entry name" value="TolC-like"/>
</dbReference>
<evidence type="ECO:0000256" key="3">
    <source>
        <dbReference type="ARBA" id="ARBA00022448"/>
    </source>
</evidence>
<evidence type="ECO:0000256" key="2">
    <source>
        <dbReference type="ARBA" id="ARBA00007613"/>
    </source>
</evidence>
<protein>
    <recommendedName>
        <fullName evidence="11">Transporter</fullName>
    </recommendedName>
</protein>
<accession>A0A6J4LYR6</accession>
<dbReference type="GO" id="GO:0015288">
    <property type="term" value="F:porin activity"/>
    <property type="evidence" value="ECO:0007669"/>
    <property type="project" value="TreeGrafter"/>
</dbReference>
<gene>
    <name evidence="10" type="ORF">AVDCRST_MAG94-2460</name>
</gene>
<reference evidence="10" key="1">
    <citation type="submission" date="2020-02" db="EMBL/GenBank/DDBJ databases">
        <authorList>
            <person name="Meier V. D."/>
        </authorList>
    </citation>
    <scope>NUCLEOTIDE SEQUENCE</scope>
    <source>
        <strain evidence="10">AVDCRST_MAG94</strain>
    </source>
</reference>
<feature type="coiled-coil region" evidence="8">
    <location>
        <begin position="219"/>
        <end position="298"/>
    </location>
</feature>
<keyword evidence="5" id="KW-0812">Transmembrane</keyword>
<dbReference type="InterPro" id="IPR003423">
    <property type="entry name" value="OMP_efflux"/>
</dbReference>
<dbReference type="GO" id="GO:0009279">
    <property type="term" value="C:cell outer membrane"/>
    <property type="evidence" value="ECO:0007669"/>
    <property type="project" value="UniProtKB-SubCell"/>
</dbReference>
<dbReference type="AlphaFoldDB" id="A0A6J4LYR6"/>
<dbReference type="PANTHER" id="PTHR30026">
    <property type="entry name" value="OUTER MEMBRANE PROTEIN TOLC"/>
    <property type="match status" value="1"/>
</dbReference>
<sequence length="507" mass="54332">MGPAKPGNAPDYLNPDPNPLSFPTRPEEVRLRGIQPLTLQQAIELAQRNNRSLQVSRLQLERSRAALRESQAANFPTLSAQTSLGRSQSASGGGGQNNALSQLLGRDTDTDSPVNNTFSASATLSYDIFTSGRRPATIRAAERQLRSDELQVEINQEQLRFDVAGDYYNLQQNDEAVRIQQASVRNNEASLRDTLALERAGLGTRFDVLQSQVQLANARQNLTNAIAQQQISRRQLAQRLSISPAIDLAAADPVDVAGEWNLSLEESIVLALKNRAELEQQLVQREQAQQQRRAALAALRPNVTAQAQYSLADNLNDDIRIGDGYAFQLGANWTIFDGGAAVARARQAEANIAIAEQTFADQSNQVRFAVEQGYANLLSNFENIGTTTQALGQAQEALRLARLRFQAGVGTSTDVINAENALTNAEGNRVNAVIGYNRSLASLQRAVTNLPIATGATAPGLASPRGSTPSSPSVPGTSSPNTAPTPTPTPAPDSSTPNSSPPATQTP</sequence>
<evidence type="ECO:0008006" key="11">
    <source>
        <dbReference type="Google" id="ProtNLM"/>
    </source>
</evidence>
<evidence type="ECO:0000256" key="5">
    <source>
        <dbReference type="ARBA" id="ARBA00022692"/>
    </source>
</evidence>
<organism evidence="10">
    <name type="scientific">uncultured Leptolyngbya sp</name>
    <dbReference type="NCBI Taxonomy" id="332963"/>
    <lineage>
        <taxon>Bacteria</taxon>
        <taxon>Bacillati</taxon>
        <taxon>Cyanobacteriota</taxon>
        <taxon>Cyanophyceae</taxon>
        <taxon>Leptolyngbyales</taxon>
        <taxon>Leptolyngbyaceae</taxon>
        <taxon>Leptolyngbya group</taxon>
        <taxon>Leptolyngbya</taxon>
        <taxon>environmental samples</taxon>
    </lineage>
</organism>
<dbReference type="EMBL" id="CADCTY010000860">
    <property type="protein sequence ID" value="CAA9344423.1"/>
    <property type="molecule type" value="Genomic_DNA"/>
</dbReference>
<feature type="region of interest" description="Disordered" evidence="9">
    <location>
        <begin position="1"/>
        <end position="25"/>
    </location>
</feature>
<feature type="compositionally biased region" description="Low complexity" evidence="9">
    <location>
        <begin position="463"/>
        <end position="482"/>
    </location>
</feature>
<evidence type="ECO:0000256" key="9">
    <source>
        <dbReference type="SAM" id="MobiDB-lite"/>
    </source>
</evidence>
<evidence type="ECO:0000313" key="10">
    <source>
        <dbReference type="EMBL" id="CAA9344423.1"/>
    </source>
</evidence>
<keyword evidence="3" id="KW-0813">Transport</keyword>
<dbReference type="Gene3D" id="1.20.1600.10">
    <property type="entry name" value="Outer membrane efflux proteins (OEP)"/>
    <property type="match status" value="1"/>
</dbReference>
<feature type="region of interest" description="Disordered" evidence="9">
    <location>
        <begin position="456"/>
        <end position="507"/>
    </location>
</feature>